<sequence>MPQTFNENLPGYSESVPLGHTASSSSQPPASQPNAPAIEGTYAGGRTRHHHRNQARQTPVSASPVDGKSFHTRIRSDIDSDDESDEELFPGRNLQQGRWQTILYFDLDIGGERLLHVGRAMYNPRKEVFVRSNPGRTRPRIPRGVFCLEDTPEYQLYRYYLGPASIYFLANGLDVHPEVIEYWSDCFGVLEDEDGCLWMDCELLHSTAVRAIKQLWHACTVYP</sequence>
<gene>
    <name evidence="2" type="ORF">CPSG_06398</name>
</gene>
<feature type="region of interest" description="Disordered" evidence="1">
    <location>
        <begin position="1"/>
        <end position="70"/>
    </location>
</feature>
<reference evidence="3" key="1">
    <citation type="journal article" date="2010" name="Genome Res.">
        <title>Population genomic sequencing of Coccidioides fungi reveals recent hybridization and transposon control.</title>
        <authorList>
            <person name="Neafsey D.E."/>
            <person name="Barker B.M."/>
            <person name="Sharpton T.J."/>
            <person name="Stajich J.E."/>
            <person name="Park D.J."/>
            <person name="Whiston E."/>
            <person name="Hung C.-Y."/>
            <person name="McMahan C."/>
            <person name="White J."/>
            <person name="Sykes S."/>
            <person name="Heiman D."/>
            <person name="Young S."/>
            <person name="Zeng Q."/>
            <person name="Abouelleil A."/>
            <person name="Aftuck L."/>
            <person name="Bessette D."/>
            <person name="Brown A."/>
            <person name="FitzGerald M."/>
            <person name="Lui A."/>
            <person name="Macdonald J.P."/>
            <person name="Priest M."/>
            <person name="Orbach M.J."/>
            <person name="Galgiani J.N."/>
            <person name="Kirkland T.N."/>
            <person name="Cole G.T."/>
            <person name="Birren B.W."/>
            <person name="Henn M.R."/>
            <person name="Taylor J.W."/>
            <person name="Rounsley S.D."/>
        </authorList>
    </citation>
    <scope>NUCLEOTIDE SEQUENCE [LARGE SCALE GENOMIC DNA]</scope>
    <source>
        <strain evidence="3">RMSCC 757 / Silveira</strain>
    </source>
</reference>
<dbReference type="EMBL" id="GL636495">
    <property type="protein sequence ID" value="EFW17130.1"/>
    <property type="molecule type" value="Genomic_DNA"/>
</dbReference>
<dbReference type="OrthoDB" id="10288950at2759"/>
<dbReference type="Proteomes" id="UP000002497">
    <property type="component" value="Unassembled WGS sequence"/>
</dbReference>
<dbReference type="VEuPathDB" id="FungiDB:D8B26_003888"/>
<dbReference type="HOGENOM" id="CLU_1240017_0_0_1"/>
<proteinExistence type="predicted"/>
<reference evidence="3" key="2">
    <citation type="submission" date="2010-03" db="EMBL/GenBank/DDBJ databases">
        <title>The genome sequence of Coccidioides posadasii strain Silveira.</title>
        <authorList>
            <consortium name="The Broad Institute Genome Sequencing Center for Infectious Disease"/>
            <person name="Neafsey D."/>
            <person name="Orbach M."/>
            <person name="Henn M.R."/>
            <person name="Cole G.T."/>
            <person name="Galgiani J."/>
            <person name="Gardner M.J."/>
            <person name="Kirkland T.N."/>
            <person name="Taylor J.W."/>
            <person name="Young S.K."/>
            <person name="Zeng Q."/>
            <person name="Koehrsen M."/>
            <person name="Alvarado L."/>
            <person name="Berlin A."/>
            <person name="Borenstein D."/>
            <person name="Chapman S.B."/>
            <person name="Chen Z."/>
            <person name="Engels R."/>
            <person name="Freedman E."/>
            <person name="Gellesch M."/>
            <person name="Goldberg J."/>
            <person name="Griggs A."/>
            <person name="Gujja S."/>
            <person name="Heilman E."/>
            <person name="Heiman D."/>
            <person name="Howarth C."/>
            <person name="Jen D."/>
            <person name="Larson L."/>
            <person name="Mehta T."/>
            <person name="Neiman D."/>
            <person name="Park D."/>
            <person name="Pearson M."/>
            <person name="Richards J."/>
            <person name="Roberts A."/>
            <person name="Saif S."/>
            <person name="Shea T."/>
            <person name="Shenoy N."/>
            <person name="Sisk P."/>
            <person name="Stolte C."/>
            <person name="Sykes S."/>
            <person name="Walk T."/>
            <person name="White J."/>
            <person name="Yandava C."/>
            <person name="Haas B."/>
            <person name="Nusbaum C."/>
            <person name="Birren B."/>
        </authorList>
    </citation>
    <scope>NUCLEOTIDE SEQUENCE [LARGE SCALE GENOMIC DNA]</scope>
    <source>
        <strain evidence="3">RMSCC 757 / Silveira</strain>
    </source>
</reference>
<accession>E9D996</accession>
<organism evidence="3">
    <name type="scientific">Coccidioides posadasii (strain RMSCC 757 / Silveira)</name>
    <name type="common">Valley fever fungus</name>
    <dbReference type="NCBI Taxonomy" id="443226"/>
    <lineage>
        <taxon>Eukaryota</taxon>
        <taxon>Fungi</taxon>
        <taxon>Dikarya</taxon>
        <taxon>Ascomycota</taxon>
        <taxon>Pezizomycotina</taxon>
        <taxon>Eurotiomycetes</taxon>
        <taxon>Eurotiomycetidae</taxon>
        <taxon>Onygenales</taxon>
        <taxon>Onygenaceae</taxon>
        <taxon>Coccidioides</taxon>
    </lineage>
</organism>
<dbReference type="OMA" id="PEVIEYW"/>
<evidence type="ECO:0000313" key="3">
    <source>
        <dbReference type="Proteomes" id="UP000002497"/>
    </source>
</evidence>
<dbReference type="VEuPathDB" id="FungiDB:CPSG_06398"/>
<name>E9D996_COCPS</name>
<feature type="compositionally biased region" description="Low complexity" evidence="1">
    <location>
        <begin position="22"/>
        <end position="37"/>
    </location>
</feature>
<protein>
    <submittedName>
        <fullName evidence="2">Uncharacterized protein</fullName>
    </submittedName>
</protein>
<dbReference type="AlphaFoldDB" id="E9D996"/>
<evidence type="ECO:0000313" key="2">
    <source>
        <dbReference type="EMBL" id="EFW17130.1"/>
    </source>
</evidence>
<evidence type="ECO:0000256" key="1">
    <source>
        <dbReference type="SAM" id="MobiDB-lite"/>
    </source>
</evidence>
<keyword evidence="3" id="KW-1185">Reference proteome</keyword>